<keyword evidence="3" id="KW-0997">Cell inner membrane</keyword>
<dbReference type="CDD" id="cd06421">
    <property type="entry name" value="CESA_CelA_like"/>
    <property type="match status" value="1"/>
</dbReference>
<dbReference type="InterPro" id="IPR009875">
    <property type="entry name" value="PilZ_domain"/>
</dbReference>
<feature type="transmembrane region" description="Helical" evidence="9">
    <location>
        <begin position="465"/>
        <end position="487"/>
    </location>
</feature>
<comment type="caution">
    <text evidence="11">The sequence shown here is derived from an EMBL/GenBank/DDBJ whole genome shotgun (WGS) entry which is preliminary data.</text>
</comment>
<evidence type="ECO:0000313" key="12">
    <source>
        <dbReference type="Proteomes" id="UP000220840"/>
    </source>
</evidence>
<dbReference type="GO" id="GO:0012505">
    <property type="term" value="C:endomembrane system"/>
    <property type="evidence" value="ECO:0007669"/>
    <property type="project" value="UniProtKB-SubCell"/>
</dbReference>
<dbReference type="InterPro" id="IPR029044">
    <property type="entry name" value="Nucleotide-diphossugar_trans"/>
</dbReference>
<comment type="subcellular location">
    <subcellularLocation>
        <location evidence="1">Endomembrane system</location>
        <topology evidence="1">Multi-pass membrane protein</topology>
    </subcellularLocation>
</comment>
<evidence type="ECO:0000256" key="6">
    <source>
        <dbReference type="ARBA" id="ARBA00022692"/>
    </source>
</evidence>
<sequence>MRIETIRNKALITGTVVTSIIYLIWRIFFTIPFGEGIIALISGMYLLIVEIVGMLEEVVHYNNMTNIEYPMIPKADFSEFPDVDIFIATYNEPVELLYKTINGCINMEYPDENKVHIYICDDSNRIEMKKLAEEMNINYITRTERKDAKAGNFNNALAKTDSPLVVTFDADMIPMHDFLMSTVPYFVEDLTNAKKIEKKDGKEARKNREGKIGFIQTPQSFYNPDLFQYNLFSETRIPNEQDYFYRDIQISRNKSNSVIYGGTNTVISREALDEIGGFYTKVITEDFATGILIQSNGYTCYAIDEVHASGLAPEDLKGLVKQRQRWARGCIQTGRKLNILFRKGLNISQKLSYISAITYWYGCLKRLIYIMAPILFSVFGVVVVKCTLLEVLIFWLPMYIFSSKSLKLVSRKIRTVKWTNVYETILFPSLIVSVILESLGISQKKFNVTRKGGAIEDKNYQIKKAIPHIILSILSIIGIINCVKFTFITGTPVYIVLIFWLIINLYNIVMSIFFMLGRQVLRRAERFPINIDCIVSFHEKELKCTTNDISENGLSIVLKKPEFIPYKESIRILLQTDRYKAQFVAKIIHVGQVGEQWKYAMEIQEIDDHNLKQLLRILYDRVPELPKIVEMNNSIFDDIRINVLKRGEQKVKFNRKLPRVNLNKELYSKEHGKVKIINFNYEYAVLKTNKVFDSLILKINDCIDIKFILTDTSSAKIEENTYLYKVDNYEEISANEEFAEILNQWIKEYEIYMKRKKNEKIKLEDEDVFNEMEYL</sequence>
<dbReference type="PANTHER" id="PTHR43867:SF2">
    <property type="entry name" value="CELLULOSE SYNTHASE CATALYTIC SUBUNIT A [UDP-FORMING]"/>
    <property type="match status" value="1"/>
</dbReference>
<feature type="transmembrane region" description="Helical" evidence="9">
    <location>
        <begin position="421"/>
        <end position="441"/>
    </location>
</feature>
<dbReference type="Pfam" id="PF07238">
    <property type="entry name" value="PilZ"/>
    <property type="match status" value="1"/>
</dbReference>
<keyword evidence="7 9" id="KW-1133">Transmembrane helix</keyword>
<keyword evidence="2" id="KW-1003">Cell membrane</keyword>
<dbReference type="OrthoDB" id="154460at2"/>
<keyword evidence="12" id="KW-1185">Reference proteome</keyword>
<dbReference type="SUPFAM" id="SSF53448">
    <property type="entry name" value="Nucleotide-diphospho-sugar transferases"/>
    <property type="match status" value="1"/>
</dbReference>
<reference evidence="11 12" key="1">
    <citation type="submission" date="2017-10" db="EMBL/GenBank/DDBJ databases">
        <title>Effective Description of Clostridium neonatale sp. nov. linked to necrotizing enterocolitis in neonates and a clarification of species assignable to the genus Clostridium (Prazmowski 1880) emend. Lawson and Rainey 2016.</title>
        <authorList>
            <person name="Bernard K."/>
            <person name="Burdz T."/>
            <person name="Wiebe D."/>
            <person name="Balcewich B."/>
            <person name="Alfa M."/>
            <person name="Bernier A.-M."/>
        </authorList>
    </citation>
    <scope>NUCLEOTIDE SEQUENCE [LARGE SCALE GENOMIC DNA]</scope>
    <source>
        <strain evidence="11 12">LCDC99A005</strain>
    </source>
</reference>
<dbReference type="GO" id="GO:0005886">
    <property type="term" value="C:plasma membrane"/>
    <property type="evidence" value="ECO:0007669"/>
    <property type="project" value="UniProtKB-SubCell"/>
</dbReference>
<feature type="transmembrane region" description="Helical" evidence="9">
    <location>
        <begin position="12"/>
        <end position="31"/>
    </location>
</feature>
<keyword evidence="6 9" id="KW-0812">Transmembrane</keyword>
<evidence type="ECO:0000259" key="10">
    <source>
        <dbReference type="Pfam" id="PF07238"/>
    </source>
</evidence>
<dbReference type="PANTHER" id="PTHR43867">
    <property type="entry name" value="CELLULOSE SYNTHASE CATALYTIC SUBUNIT A [UDP-FORMING]"/>
    <property type="match status" value="1"/>
</dbReference>
<evidence type="ECO:0000256" key="5">
    <source>
        <dbReference type="ARBA" id="ARBA00022679"/>
    </source>
</evidence>
<dbReference type="Pfam" id="PF13641">
    <property type="entry name" value="Glyco_tranf_2_3"/>
    <property type="match status" value="1"/>
</dbReference>
<dbReference type="GO" id="GO:0006011">
    <property type="term" value="P:UDP-alpha-D-glucose metabolic process"/>
    <property type="evidence" value="ECO:0007669"/>
    <property type="project" value="InterPro"/>
</dbReference>
<protein>
    <submittedName>
        <fullName evidence="11">Glycosyl transferase</fullName>
    </submittedName>
</protein>
<dbReference type="RefSeq" id="WP_058296578.1">
    <property type="nucleotide sequence ID" value="NZ_CAMRXB010000052.1"/>
</dbReference>
<dbReference type="Proteomes" id="UP000220840">
    <property type="component" value="Unassembled WGS sequence"/>
</dbReference>
<dbReference type="InterPro" id="IPR050321">
    <property type="entry name" value="Glycosyltr_2/OpgH_subfam"/>
</dbReference>
<dbReference type="InterPro" id="IPR003919">
    <property type="entry name" value="Cell_synth_A"/>
</dbReference>
<gene>
    <name evidence="11" type="ORF">CQ394_12305</name>
</gene>
<dbReference type="Gene3D" id="2.40.10.220">
    <property type="entry name" value="predicted glycosyltransferase like domains"/>
    <property type="match status" value="1"/>
</dbReference>
<proteinExistence type="predicted"/>
<evidence type="ECO:0000256" key="2">
    <source>
        <dbReference type="ARBA" id="ARBA00022475"/>
    </source>
</evidence>
<dbReference type="PRINTS" id="PR01439">
    <property type="entry name" value="CELLSNTHASEA"/>
</dbReference>
<evidence type="ECO:0000313" key="11">
    <source>
        <dbReference type="EMBL" id="PEG32435.1"/>
    </source>
</evidence>
<feature type="transmembrane region" description="Helical" evidence="9">
    <location>
        <begin position="493"/>
        <end position="516"/>
    </location>
</feature>
<dbReference type="AlphaFoldDB" id="A0A2A7ML61"/>
<keyword evidence="4" id="KW-0328">Glycosyltransferase</keyword>
<feature type="transmembrane region" description="Helical" evidence="9">
    <location>
        <begin position="37"/>
        <end position="55"/>
    </location>
</feature>
<keyword evidence="5 11" id="KW-0808">Transferase</keyword>
<dbReference type="EMBL" id="PDCJ01000001">
    <property type="protein sequence ID" value="PEG32435.1"/>
    <property type="molecule type" value="Genomic_DNA"/>
</dbReference>
<dbReference type="SUPFAM" id="SSF141371">
    <property type="entry name" value="PilZ domain-like"/>
    <property type="match status" value="1"/>
</dbReference>
<dbReference type="Gene3D" id="3.90.550.10">
    <property type="entry name" value="Spore Coat Polysaccharide Biosynthesis Protein SpsA, Chain A"/>
    <property type="match status" value="1"/>
</dbReference>
<keyword evidence="8 9" id="KW-0472">Membrane</keyword>
<feature type="domain" description="PilZ" evidence="10">
    <location>
        <begin position="522"/>
        <end position="619"/>
    </location>
</feature>
<name>A0A2A7ML61_9CLOT</name>
<evidence type="ECO:0000256" key="8">
    <source>
        <dbReference type="ARBA" id="ARBA00023136"/>
    </source>
</evidence>
<evidence type="ECO:0000256" key="3">
    <source>
        <dbReference type="ARBA" id="ARBA00022519"/>
    </source>
</evidence>
<dbReference type="GO" id="GO:0035438">
    <property type="term" value="F:cyclic-di-GMP binding"/>
    <property type="evidence" value="ECO:0007669"/>
    <property type="project" value="InterPro"/>
</dbReference>
<feature type="transmembrane region" description="Helical" evidence="9">
    <location>
        <begin position="374"/>
        <end position="401"/>
    </location>
</feature>
<evidence type="ECO:0000256" key="1">
    <source>
        <dbReference type="ARBA" id="ARBA00004127"/>
    </source>
</evidence>
<evidence type="ECO:0000256" key="4">
    <source>
        <dbReference type="ARBA" id="ARBA00022676"/>
    </source>
</evidence>
<evidence type="ECO:0000256" key="9">
    <source>
        <dbReference type="SAM" id="Phobius"/>
    </source>
</evidence>
<organism evidence="11 12">
    <name type="scientific">Clostridium neonatale</name>
    <dbReference type="NCBI Taxonomy" id="137838"/>
    <lineage>
        <taxon>Bacteria</taxon>
        <taxon>Bacillati</taxon>
        <taxon>Bacillota</taxon>
        <taxon>Clostridia</taxon>
        <taxon>Eubacteriales</taxon>
        <taxon>Clostridiaceae</taxon>
        <taxon>Clostridium</taxon>
    </lineage>
</organism>
<dbReference type="STRING" id="137838.GCA_001458595_03951"/>
<accession>A0A2A7ML61</accession>
<dbReference type="GO" id="GO:0016759">
    <property type="term" value="F:cellulose synthase activity"/>
    <property type="evidence" value="ECO:0007669"/>
    <property type="project" value="InterPro"/>
</dbReference>
<evidence type="ECO:0000256" key="7">
    <source>
        <dbReference type="ARBA" id="ARBA00022989"/>
    </source>
</evidence>